<evidence type="ECO:0000313" key="3">
    <source>
        <dbReference type="Proteomes" id="UP000314294"/>
    </source>
</evidence>
<sequence length="69" mass="7728">MTREEEEKYQLNLPEPEDSLGLLVKQEEACLSKRPQSVLKASSKRPQSVPPALTPQRTRGVLTPVSLNQ</sequence>
<accession>A0A4Z2GTJ7</accession>
<dbReference type="Proteomes" id="UP000314294">
    <property type="component" value="Unassembled WGS sequence"/>
</dbReference>
<evidence type="ECO:0000256" key="1">
    <source>
        <dbReference type="SAM" id="MobiDB-lite"/>
    </source>
</evidence>
<proteinExistence type="predicted"/>
<feature type="region of interest" description="Disordered" evidence="1">
    <location>
        <begin position="33"/>
        <end position="69"/>
    </location>
</feature>
<gene>
    <name evidence="2" type="ORF">EYF80_033168</name>
</gene>
<organism evidence="2 3">
    <name type="scientific">Liparis tanakae</name>
    <name type="common">Tanaka's snailfish</name>
    <dbReference type="NCBI Taxonomy" id="230148"/>
    <lineage>
        <taxon>Eukaryota</taxon>
        <taxon>Metazoa</taxon>
        <taxon>Chordata</taxon>
        <taxon>Craniata</taxon>
        <taxon>Vertebrata</taxon>
        <taxon>Euteleostomi</taxon>
        <taxon>Actinopterygii</taxon>
        <taxon>Neopterygii</taxon>
        <taxon>Teleostei</taxon>
        <taxon>Neoteleostei</taxon>
        <taxon>Acanthomorphata</taxon>
        <taxon>Eupercaria</taxon>
        <taxon>Perciformes</taxon>
        <taxon>Cottioidei</taxon>
        <taxon>Cottales</taxon>
        <taxon>Liparidae</taxon>
        <taxon>Liparis</taxon>
    </lineage>
</organism>
<evidence type="ECO:0000313" key="2">
    <source>
        <dbReference type="EMBL" id="TNN56631.1"/>
    </source>
</evidence>
<keyword evidence="3" id="KW-1185">Reference proteome</keyword>
<comment type="caution">
    <text evidence="2">The sequence shown here is derived from an EMBL/GenBank/DDBJ whole genome shotgun (WGS) entry which is preliminary data.</text>
</comment>
<name>A0A4Z2GTJ7_9TELE</name>
<dbReference type="EMBL" id="SRLO01000424">
    <property type="protein sequence ID" value="TNN56631.1"/>
    <property type="molecule type" value="Genomic_DNA"/>
</dbReference>
<protein>
    <submittedName>
        <fullName evidence="2">Uncharacterized protein</fullName>
    </submittedName>
</protein>
<reference evidence="2 3" key="1">
    <citation type="submission" date="2019-03" db="EMBL/GenBank/DDBJ databases">
        <title>First draft genome of Liparis tanakae, snailfish: a comprehensive survey of snailfish specific genes.</title>
        <authorList>
            <person name="Kim W."/>
            <person name="Song I."/>
            <person name="Jeong J.-H."/>
            <person name="Kim D."/>
            <person name="Kim S."/>
            <person name="Ryu S."/>
            <person name="Song J.Y."/>
            <person name="Lee S.K."/>
        </authorList>
    </citation>
    <scope>NUCLEOTIDE SEQUENCE [LARGE SCALE GENOMIC DNA]</scope>
    <source>
        <tissue evidence="2">Muscle</tissue>
    </source>
</reference>
<dbReference type="AlphaFoldDB" id="A0A4Z2GTJ7"/>